<feature type="signal peptide" evidence="1">
    <location>
        <begin position="1"/>
        <end position="25"/>
    </location>
</feature>
<evidence type="ECO:0000256" key="1">
    <source>
        <dbReference type="SAM" id="SignalP"/>
    </source>
</evidence>
<keyword evidence="3" id="KW-1185">Reference proteome</keyword>
<evidence type="ECO:0000313" key="2">
    <source>
        <dbReference type="EMBL" id="KAK1292387.1"/>
    </source>
</evidence>
<feature type="chain" id="PRO_5043900153" description="Pectinesterase inhibitor domain-containing protein" evidence="1">
    <location>
        <begin position="26"/>
        <end position="130"/>
    </location>
</feature>
<organism evidence="2 3">
    <name type="scientific">Acorus calamus</name>
    <name type="common">Sweet flag</name>
    <dbReference type="NCBI Taxonomy" id="4465"/>
    <lineage>
        <taxon>Eukaryota</taxon>
        <taxon>Viridiplantae</taxon>
        <taxon>Streptophyta</taxon>
        <taxon>Embryophyta</taxon>
        <taxon>Tracheophyta</taxon>
        <taxon>Spermatophyta</taxon>
        <taxon>Magnoliopsida</taxon>
        <taxon>Liliopsida</taxon>
        <taxon>Acoraceae</taxon>
        <taxon>Acorus</taxon>
    </lineage>
</organism>
<dbReference type="InterPro" id="IPR035513">
    <property type="entry name" value="Invertase/methylesterase_inhib"/>
</dbReference>
<accession>A0AAV9CW44</accession>
<gene>
    <name evidence="2" type="ORF">QJS10_CPB17g00171</name>
</gene>
<comment type="caution">
    <text evidence="2">The sequence shown here is derived from an EMBL/GenBank/DDBJ whole genome shotgun (WGS) entry which is preliminary data.</text>
</comment>
<dbReference type="EMBL" id="JAUJYO010000017">
    <property type="protein sequence ID" value="KAK1292387.1"/>
    <property type="molecule type" value="Genomic_DNA"/>
</dbReference>
<name>A0AAV9CW44_ACOCL</name>
<evidence type="ECO:0008006" key="4">
    <source>
        <dbReference type="Google" id="ProtNLM"/>
    </source>
</evidence>
<protein>
    <recommendedName>
        <fullName evidence="4">Pectinesterase inhibitor domain-containing protein</fullName>
    </recommendedName>
</protein>
<sequence>MAVVDLRLPTALLLLLLSAVQYSCADLNFIHAVCSDLTLHYETDACVRLLKLDQRSYDATAQEELSSIALDIITKNYTKTRDFLRDMASRHQGEPIQAPCSKCGYWFNCICPNSTRRRRCWRRRRTTMHR</sequence>
<evidence type="ECO:0000313" key="3">
    <source>
        <dbReference type="Proteomes" id="UP001180020"/>
    </source>
</evidence>
<dbReference type="Gene3D" id="1.20.140.40">
    <property type="entry name" value="Invertase/pectin methylesterase inhibitor family protein"/>
    <property type="match status" value="1"/>
</dbReference>
<reference evidence="2" key="1">
    <citation type="journal article" date="2023" name="Nat. Commun.">
        <title>Diploid and tetraploid genomes of Acorus and the evolution of monocots.</title>
        <authorList>
            <person name="Ma L."/>
            <person name="Liu K.W."/>
            <person name="Li Z."/>
            <person name="Hsiao Y.Y."/>
            <person name="Qi Y."/>
            <person name="Fu T."/>
            <person name="Tang G.D."/>
            <person name="Zhang D."/>
            <person name="Sun W.H."/>
            <person name="Liu D.K."/>
            <person name="Li Y."/>
            <person name="Chen G.Z."/>
            <person name="Liu X.D."/>
            <person name="Liao X.Y."/>
            <person name="Jiang Y.T."/>
            <person name="Yu X."/>
            <person name="Hao Y."/>
            <person name="Huang J."/>
            <person name="Zhao X.W."/>
            <person name="Ke S."/>
            <person name="Chen Y.Y."/>
            <person name="Wu W.L."/>
            <person name="Hsu J.L."/>
            <person name="Lin Y.F."/>
            <person name="Huang M.D."/>
            <person name="Li C.Y."/>
            <person name="Huang L."/>
            <person name="Wang Z.W."/>
            <person name="Zhao X."/>
            <person name="Zhong W.Y."/>
            <person name="Peng D.H."/>
            <person name="Ahmad S."/>
            <person name="Lan S."/>
            <person name="Zhang J.S."/>
            <person name="Tsai W.C."/>
            <person name="Van de Peer Y."/>
            <person name="Liu Z.J."/>
        </authorList>
    </citation>
    <scope>NUCLEOTIDE SEQUENCE</scope>
    <source>
        <strain evidence="2">CP</strain>
    </source>
</reference>
<dbReference type="SUPFAM" id="SSF101148">
    <property type="entry name" value="Plant invertase/pectin methylesterase inhibitor"/>
    <property type="match status" value="1"/>
</dbReference>
<dbReference type="AlphaFoldDB" id="A0AAV9CW44"/>
<reference evidence="2" key="2">
    <citation type="submission" date="2023-06" db="EMBL/GenBank/DDBJ databases">
        <authorList>
            <person name="Ma L."/>
            <person name="Liu K.-W."/>
            <person name="Li Z."/>
            <person name="Hsiao Y.-Y."/>
            <person name="Qi Y."/>
            <person name="Fu T."/>
            <person name="Tang G."/>
            <person name="Zhang D."/>
            <person name="Sun W.-H."/>
            <person name="Liu D.-K."/>
            <person name="Li Y."/>
            <person name="Chen G.-Z."/>
            <person name="Liu X.-D."/>
            <person name="Liao X.-Y."/>
            <person name="Jiang Y.-T."/>
            <person name="Yu X."/>
            <person name="Hao Y."/>
            <person name="Huang J."/>
            <person name="Zhao X.-W."/>
            <person name="Ke S."/>
            <person name="Chen Y.-Y."/>
            <person name="Wu W.-L."/>
            <person name="Hsu J.-L."/>
            <person name="Lin Y.-F."/>
            <person name="Huang M.-D."/>
            <person name="Li C.-Y."/>
            <person name="Huang L."/>
            <person name="Wang Z.-W."/>
            <person name="Zhao X."/>
            <person name="Zhong W.-Y."/>
            <person name="Peng D.-H."/>
            <person name="Ahmad S."/>
            <person name="Lan S."/>
            <person name="Zhang J.-S."/>
            <person name="Tsai W.-C."/>
            <person name="Van De Peer Y."/>
            <person name="Liu Z.-J."/>
        </authorList>
    </citation>
    <scope>NUCLEOTIDE SEQUENCE</scope>
    <source>
        <strain evidence="2">CP</strain>
        <tissue evidence="2">Leaves</tissue>
    </source>
</reference>
<keyword evidence="1" id="KW-0732">Signal</keyword>
<dbReference type="Proteomes" id="UP001180020">
    <property type="component" value="Unassembled WGS sequence"/>
</dbReference>
<proteinExistence type="predicted"/>